<dbReference type="InterPro" id="IPR036116">
    <property type="entry name" value="FN3_sf"/>
</dbReference>
<feature type="compositionally biased region" description="Basic and acidic residues" evidence="4">
    <location>
        <begin position="305"/>
        <end position="314"/>
    </location>
</feature>
<dbReference type="PANTHER" id="PTHR48485">
    <property type="entry name" value="INTERLEUKIN-12 SUBUNIT BETA-RELATED"/>
    <property type="match status" value="1"/>
</dbReference>
<organism evidence="7 8">
    <name type="scientific">Coilia grayii</name>
    <name type="common">Gray's grenadier anchovy</name>
    <dbReference type="NCBI Taxonomy" id="363190"/>
    <lineage>
        <taxon>Eukaryota</taxon>
        <taxon>Metazoa</taxon>
        <taxon>Chordata</taxon>
        <taxon>Craniata</taxon>
        <taxon>Vertebrata</taxon>
        <taxon>Euteleostomi</taxon>
        <taxon>Actinopterygii</taxon>
        <taxon>Neopterygii</taxon>
        <taxon>Teleostei</taxon>
        <taxon>Clupei</taxon>
        <taxon>Clupeiformes</taxon>
        <taxon>Clupeoidei</taxon>
        <taxon>Engraulidae</taxon>
        <taxon>Coilinae</taxon>
        <taxon>Coilia</taxon>
    </lineage>
</organism>
<evidence type="ECO:0000256" key="3">
    <source>
        <dbReference type="ARBA" id="ARBA00023180"/>
    </source>
</evidence>
<keyword evidence="1 5" id="KW-0732">Signal</keyword>
<dbReference type="SUPFAM" id="SSF49265">
    <property type="entry name" value="Fibronectin type III"/>
    <property type="match status" value="1"/>
</dbReference>
<keyword evidence="8" id="KW-1185">Reference proteome</keyword>
<feature type="domain" description="Interleukin-12 beta central" evidence="6">
    <location>
        <begin position="104"/>
        <end position="169"/>
    </location>
</feature>
<evidence type="ECO:0000256" key="1">
    <source>
        <dbReference type="ARBA" id="ARBA00022729"/>
    </source>
</evidence>
<comment type="caution">
    <text evidence="7">The sequence shown here is derived from an EMBL/GenBank/DDBJ whole genome shotgun (WGS) entry which is preliminary data.</text>
</comment>
<evidence type="ECO:0000259" key="6">
    <source>
        <dbReference type="Pfam" id="PF10420"/>
    </source>
</evidence>
<dbReference type="Proteomes" id="UP001591681">
    <property type="component" value="Unassembled WGS sequence"/>
</dbReference>
<proteinExistence type="predicted"/>
<feature type="signal peptide" evidence="5">
    <location>
        <begin position="1"/>
        <end position="19"/>
    </location>
</feature>
<feature type="compositionally biased region" description="Basic residues" evidence="4">
    <location>
        <begin position="315"/>
        <end position="329"/>
    </location>
</feature>
<evidence type="ECO:0000313" key="7">
    <source>
        <dbReference type="EMBL" id="KAL2093535.1"/>
    </source>
</evidence>
<evidence type="ECO:0000256" key="4">
    <source>
        <dbReference type="SAM" id="MobiDB-lite"/>
    </source>
</evidence>
<dbReference type="InterPro" id="IPR050676">
    <property type="entry name" value="IL-12"/>
</dbReference>
<dbReference type="Pfam" id="PF10420">
    <property type="entry name" value="IL12p40_C"/>
    <property type="match status" value="1"/>
</dbReference>
<evidence type="ECO:0000256" key="2">
    <source>
        <dbReference type="ARBA" id="ARBA00023157"/>
    </source>
</evidence>
<evidence type="ECO:0000313" key="8">
    <source>
        <dbReference type="Proteomes" id="UP001591681"/>
    </source>
</evidence>
<keyword evidence="2" id="KW-1015">Disulfide bond</keyword>
<dbReference type="PANTHER" id="PTHR48485:SF3">
    <property type="entry name" value="INTERLEUKIN-12 SUBUNIT BETA"/>
    <property type="match status" value="1"/>
</dbReference>
<dbReference type="EMBL" id="JBHFQA010000009">
    <property type="protein sequence ID" value="KAL2093535.1"/>
    <property type="molecule type" value="Genomic_DNA"/>
</dbReference>
<sequence>MHSWIWSLWVMAVLTAGSSLPSFPKHTQVEESMANVTVTCRKDFDGDITWTFNEEELDRVGPEFKLLNFDESLAGEYSCYGADEILDTVHVLLKDTPDSTTPELKCWAENYNCTFHCTWKHRHYTVVRLRNERDNGTWVSSSPEGVFEVPHLTDAHSEEATPLKVTLEALTTNKDRFLQINKTFYLREIIQPPSPQIEVFKRGDPLEVDIKPAKGWATPSSYYPLEYQIEYRKKDNGQVVQQLCCKEQGQTNRHTHAPDCWTKVRCKIHVRVASFRVRSRDPLLKSNWGQWTEWTNAGRRAKQEKKREKGMKSYEKKKKKGKGKKKGAGKGKAEKSSLTCNETRL</sequence>
<dbReference type="InterPro" id="IPR019482">
    <property type="entry name" value="IL-12_beta_cen-dom"/>
</dbReference>
<feature type="region of interest" description="Disordered" evidence="4">
    <location>
        <begin position="296"/>
        <end position="345"/>
    </location>
</feature>
<dbReference type="InterPro" id="IPR013783">
    <property type="entry name" value="Ig-like_fold"/>
</dbReference>
<dbReference type="Pfam" id="PF16681">
    <property type="entry name" value="Ig_5"/>
    <property type="match status" value="1"/>
</dbReference>
<reference evidence="7 8" key="1">
    <citation type="submission" date="2024-09" db="EMBL/GenBank/DDBJ databases">
        <title>A chromosome-level genome assembly of Gray's grenadier anchovy, Coilia grayii.</title>
        <authorList>
            <person name="Fu Z."/>
        </authorList>
    </citation>
    <scope>NUCLEOTIDE SEQUENCE [LARGE SCALE GENOMIC DNA]</scope>
    <source>
        <strain evidence="7">G4</strain>
        <tissue evidence="7">Muscle</tissue>
    </source>
</reference>
<protein>
    <recommendedName>
        <fullName evidence="6">Interleukin-12 beta central domain-containing protein</fullName>
    </recommendedName>
</protein>
<evidence type="ECO:0000256" key="5">
    <source>
        <dbReference type="SAM" id="SignalP"/>
    </source>
</evidence>
<feature type="chain" id="PRO_5044772495" description="Interleukin-12 beta central domain-containing protein" evidence="5">
    <location>
        <begin position="20"/>
        <end position="345"/>
    </location>
</feature>
<name>A0ABD1K319_9TELE</name>
<keyword evidence="3" id="KW-0325">Glycoprotein</keyword>
<dbReference type="AlphaFoldDB" id="A0ABD1K319"/>
<dbReference type="Gene3D" id="2.60.40.10">
    <property type="entry name" value="Immunoglobulins"/>
    <property type="match status" value="3"/>
</dbReference>
<accession>A0ABD1K319</accession>
<gene>
    <name evidence="7" type="ORF">ACEWY4_010847</name>
</gene>